<accession>A0A1S9D6I0</accession>
<feature type="compositionally biased region" description="Low complexity" evidence="1">
    <location>
        <begin position="158"/>
        <end position="168"/>
    </location>
</feature>
<feature type="compositionally biased region" description="Basic residues" evidence="1">
    <location>
        <begin position="103"/>
        <end position="113"/>
    </location>
</feature>
<dbReference type="OrthoDB" id="5431211at2759"/>
<name>A0A1S9D6I0_ASPOZ</name>
<gene>
    <name evidence="2" type="ORF">OAory_01110280</name>
</gene>
<dbReference type="OMA" id="HISCGRW"/>
<feature type="compositionally biased region" description="Basic and acidic residues" evidence="1">
    <location>
        <begin position="236"/>
        <end position="250"/>
    </location>
</feature>
<dbReference type="VEuPathDB" id="FungiDB:AO090001000527"/>
<dbReference type="EMBL" id="MKZY01000010">
    <property type="protein sequence ID" value="OOO04691.1"/>
    <property type="molecule type" value="Genomic_DNA"/>
</dbReference>
<feature type="compositionally biased region" description="Polar residues" evidence="1">
    <location>
        <begin position="400"/>
        <end position="416"/>
    </location>
</feature>
<protein>
    <submittedName>
        <fullName evidence="2">Myb DNA-binding domain protein</fullName>
    </submittedName>
</protein>
<dbReference type="eggNOG" id="ENOG502RKTK">
    <property type="taxonomic scope" value="Eukaryota"/>
</dbReference>
<feature type="compositionally biased region" description="Basic and acidic residues" evidence="1">
    <location>
        <begin position="114"/>
        <end position="133"/>
    </location>
</feature>
<feature type="region of interest" description="Disordered" evidence="1">
    <location>
        <begin position="1"/>
        <end position="453"/>
    </location>
</feature>
<evidence type="ECO:0000313" key="2">
    <source>
        <dbReference type="EMBL" id="OOO04691.1"/>
    </source>
</evidence>
<reference evidence="2 3" key="1">
    <citation type="submission" date="2016-10" db="EMBL/GenBank/DDBJ databases">
        <title>Genome sequencing of Aspergillus oryzae BCC7051.</title>
        <authorList>
            <person name="Thammarongtham C."/>
            <person name="Vorapreeda T."/>
            <person name="Nookaew I."/>
            <person name="Srisuk T."/>
            <person name="Land M."/>
            <person name="Jeennor S."/>
            <person name="Laoteng K."/>
        </authorList>
    </citation>
    <scope>NUCLEOTIDE SEQUENCE [LARGE SCALE GENOMIC DNA]</scope>
    <source>
        <strain evidence="2 3">BCC7051</strain>
    </source>
</reference>
<keyword evidence="2" id="KW-0238">DNA-binding</keyword>
<proteinExistence type="predicted"/>
<feature type="compositionally biased region" description="Polar residues" evidence="1">
    <location>
        <begin position="430"/>
        <end position="443"/>
    </location>
</feature>
<evidence type="ECO:0000313" key="3">
    <source>
        <dbReference type="Proteomes" id="UP000190312"/>
    </source>
</evidence>
<evidence type="ECO:0000256" key="1">
    <source>
        <dbReference type="SAM" id="MobiDB-lite"/>
    </source>
</evidence>
<dbReference type="GO" id="GO:0003677">
    <property type="term" value="F:DNA binding"/>
    <property type="evidence" value="ECO:0007669"/>
    <property type="project" value="UniProtKB-KW"/>
</dbReference>
<organism evidence="2 3">
    <name type="scientific">Aspergillus oryzae</name>
    <name type="common">Yellow koji mold</name>
    <dbReference type="NCBI Taxonomy" id="5062"/>
    <lineage>
        <taxon>Eukaryota</taxon>
        <taxon>Fungi</taxon>
        <taxon>Dikarya</taxon>
        <taxon>Ascomycota</taxon>
        <taxon>Pezizomycotina</taxon>
        <taxon>Eurotiomycetes</taxon>
        <taxon>Eurotiomycetidae</taxon>
        <taxon>Eurotiales</taxon>
        <taxon>Aspergillaceae</taxon>
        <taxon>Aspergillus</taxon>
        <taxon>Aspergillus subgen. Circumdati</taxon>
    </lineage>
</organism>
<feature type="compositionally biased region" description="Polar residues" evidence="1">
    <location>
        <begin position="92"/>
        <end position="102"/>
    </location>
</feature>
<dbReference type="AlphaFoldDB" id="A0A1S9D6I0"/>
<feature type="compositionally biased region" description="Polar residues" evidence="1">
    <location>
        <begin position="219"/>
        <end position="229"/>
    </location>
</feature>
<sequence>MSSRSTPRRRKVVSTSHALDLLNNLNAKEVTHEPKSSTPYRPRSSHRSKINDDWVPRGDAIWDVPQGPDDDRSAPFKRVALSEPLTPRRSSRLQPKTASKTTPSRKAKRRANLKLKEKDDREGESGSEPERESGGGSDNRPDEEADEENTGPVEENQESGGSDVSYVDVVEDHGDTEFPQPVLDSPHNVPQSNRLSPFDVQKRVSALRAALHRGPDESSAGSRDQSLNEPGSEYGTPRDHPSQQTDEPHPGSDNAYSAHEQQRSSPAVVIVNRATDARSSMGGEGSPVHSPESPRRNTPLEDIPQPSPVQAESGDLADEVGLYEAEDENVGVDHTNIADEDESSNYIPTDDEAEDESIEADYTNITVEGKSSAHIPTDDEDSVRDRPTRSGLFRYETDPENLSTPPSKRRQTSNQELVPEHGRQSRERSTVTSRAVNSLNSQEDQTEPLQPRHTLNDIEQHVEDISEDDSENDPDDDTDEEAWLHQALKMAGQKNNWDTLVVQAHRVKKTANPSMAEYYNDFADLTSTLQAKYVKIVRYLDARREPRGATVRDCDELLNAILSDGTSSVDYIVEHKDDEPEAGQPSSEETLDEFEACLVSGMMGVLLACFEAYCKEDGLFPKAYEHLHRVLNVFLRLCYKIYCVVDAGYVDSQNRSRSLQLPLKKLITALEKDLFKGSAPQPESVPAMSIKHGRPWTDDEGYALIEGLQRYQGRDRYARILKHFGERLRGRTIRGTREKARQLHDKLLSTVVDPDVLQTEEGRQQWYWLLSVREE</sequence>
<comment type="caution">
    <text evidence="2">The sequence shown here is derived from an EMBL/GenBank/DDBJ whole genome shotgun (WGS) entry which is preliminary data.</text>
</comment>
<feature type="compositionally biased region" description="Acidic residues" evidence="1">
    <location>
        <begin position="338"/>
        <end position="359"/>
    </location>
</feature>
<feature type="compositionally biased region" description="Basic and acidic residues" evidence="1">
    <location>
        <begin position="418"/>
        <end position="429"/>
    </location>
</feature>
<feature type="compositionally biased region" description="Basic residues" evidence="1">
    <location>
        <begin position="1"/>
        <end position="12"/>
    </location>
</feature>
<dbReference type="Proteomes" id="UP000190312">
    <property type="component" value="Unassembled WGS sequence"/>
</dbReference>